<dbReference type="InterPro" id="IPR051449">
    <property type="entry name" value="ABC-2_transporter_component"/>
</dbReference>
<dbReference type="EMBL" id="AEXN01000002">
    <property type="protein sequence ID" value="EGC84836.1"/>
    <property type="molecule type" value="Genomic_DNA"/>
</dbReference>
<evidence type="ECO:0000256" key="5">
    <source>
        <dbReference type="ARBA" id="ARBA00023136"/>
    </source>
</evidence>
<feature type="transmembrane region" description="Helical" evidence="6">
    <location>
        <begin position="330"/>
        <end position="351"/>
    </location>
</feature>
<evidence type="ECO:0000256" key="2">
    <source>
        <dbReference type="ARBA" id="ARBA00022475"/>
    </source>
</evidence>
<dbReference type="GO" id="GO:0005886">
    <property type="term" value="C:plasma membrane"/>
    <property type="evidence" value="ECO:0007669"/>
    <property type="project" value="UniProtKB-SubCell"/>
</dbReference>
<keyword evidence="2" id="KW-1003">Cell membrane</keyword>
<keyword evidence="9" id="KW-1185">Reference proteome</keyword>
<feature type="transmembrane region" description="Helical" evidence="6">
    <location>
        <begin position="227"/>
        <end position="248"/>
    </location>
</feature>
<gene>
    <name evidence="8" type="ORF">HMPREF9246_1530</name>
</gene>
<dbReference type="InterPro" id="IPR013525">
    <property type="entry name" value="ABC2_TM"/>
</dbReference>
<keyword evidence="4 6" id="KW-1133">Transmembrane helix</keyword>
<evidence type="ECO:0000256" key="4">
    <source>
        <dbReference type="ARBA" id="ARBA00022989"/>
    </source>
</evidence>
<feature type="transmembrane region" description="Helical" evidence="6">
    <location>
        <begin position="304"/>
        <end position="323"/>
    </location>
</feature>
<keyword evidence="5 6" id="KW-0472">Membrane</keyword>
<organism evidence="8 9">
    <name type="scientific">Anaerococcus hydrogenalis ACS-025-V-Sch4</name>
    <dbReference type="NCBI Taxonomy" id="879306"/>
    <lineage>
        <taxon>Bacteria</taxon>
        <taxon>Bacillati</taxon>
        <taxon>Bacillota</taxon>
        <taxon>Tissierellia</taxon>
        <taxon>Tissierellales</taxon>
        <taxon>Peptoniphilaceae</taxon>
        <taxon>Anaerococcus</taxon>
    </lineage>
</organism>
<comment type="caution">
    <text evidence="8">The sequence shown here is derived from an EMBL/GenBank/DDBJ whole genome shotgun (WGS) entry which is preliminary data.</text>
</comment>
<dbReference type="OrthoDB" id="9768837at2"/>
<protein>
    <submittedName>
        <fullName evidence="8">Putative membrane protein</fullName>
    </submittedName>
</protein>
<proteinExistence type="predicted"/>
<evidence type="ECO:0000259" key="7">
    <source>
        <dbReference type="Pfam" id="PF12698"/>
    </source>
</evidence>
<dbReference type="PANTHER" id="PTHR30294:SF29">
    <property type="entry name" value="MULTIDRUG ABC TRANSPORTER PERMEASE YBHS-RELATED"/>
    <property type="match status" value="1"/>
</dbReference>
<evidence type="ECO:0000313" key="8">
    <source>
        <dbReference type="EMBL" id="EGC84836.1"/>
    </source>
</evidence>
<feature type="transmembrane region" description="Helical" evidence="6">
    <location>
        <begin position="21"/>
        <end position="41"/>
    </location>
</feature>
<dbReference type="RefSeq" id="WP_004816117.1">
    <property type="nucleotide sequence ID" value="NZ_AEXN01000002.1"/>
</dbReference>
<keyword evidence="3 6" id="KW-0812">Transmembrane</keyword>
<evidence type="ECO:0000256" key="3">
    <source>
        <dbReference type="ARBA" id="ARBA00022692"/>
    </source>
</evidence>
<evidence type="ECO:0000256" key="6">
    <source>
        <dbReference type="SAM" id="Phobius"/>
    </source>
</evidence>
<dbReference type="Pfam" id="PF12698">
    <property type="entry name" value="ABC2_membrane_3"/>
    <property type="match status" value="1"/>
</dbReference>
<feature type="transmembrane region" description="Helical" evidence="6">
    <location>
        <begin position="357"/>
        <end position="377"/>
    </location>
</feature>
<dbReference type="GO" id="GO:0140359">
    <property type="term" value="F:ABC-type transporter activity"/>
    <property type="evidence" value="ECO:0007669"/>
    <property type="project" value="InterPro"/>
</dbReference>
<feature type="transmembrane region" description="Helical" evidence="6">
    <location>
        <begin position="269"/>
        <end position="292"/>
    </location>
</feature>
<dbReference type="PANTHER" id="PTHR30294">
    <property type="entry name" value="MEMBRANE COMPONENT OF ABC TRANSPORTER YHHJ-RELATED"/>
    <property type="match status" value="1"/>
</dbReference>
<comment type="subcellular location">
    <subcellularLocation>
        <location evidence="1">Cell membrane</location>
        <topology evidence="1">Multi-pass membrane protein</topology>
    </subcellularLocation>
</comment>
<name>F0GXY4_9FIRM</name>
<evidence type="ECO:0000313" key="9">
    <source>
        <dbReference type="Proteomes" id="UP000005277"/>
    </source>
</evidence>
<feature type="domain" description="ABC-2 type transporter transmembrane" evidence="7">
    <location>
        <begin position="21"/>
        <end position="378"/>
    </location>
</feature>
<feature type="transmembrane region" description="Helical" evidence="6">
    <location>
        <begin position="166"/>
        <end position="187"/>
    </location>
</feature>
<dbReference type="AlphaFoldDB" id="F0GXY4"/>
<accession>F0GXY4</accession>
<sequence>MNRFMTVSIDTLKKHLKSGAFWVMVLMPFIMAVIIGIVSYISYSTKTPDTIAIVSEEKYKKNFQNNPMVDFEFKEKNEAKKALDDKEISAYLEVKNKDGVLNFDYYGDTTAKTPMLVINSLAENMQRKENLKNSNIDAKQNAIISQKPQVKLHEIKDNLKNPGNMFALFATIFIMYFVLIFYSQIIMQDIAIEKGSKMLEFIFSSVKAGTYMAGKIFGTILAMLVHFGIYLILGLVGFAVIKFTGFYDKIRSMLDINISDLFKGINTNLVFEIVLFMVLGLILYIILSAMLGSLVQKQEDAGKMATPIMLIIMFCYFISTSFVGSEPNLFIKILSYIPFLSTFFMPMRLIYENASLFQGMISLVILLLGIILMYIVAARVYKKNILNYSTDKLFGRGKKLKIKKKNK</sequence>
<reference evidence="8 9" key="1">
    <citation type="submission" date="2011-01" db="EMBL/GenBank/DDBJ databases">
        <authorList>
            <person name="Durkin A.S."/>
            <person name="Madupu R."/>
            <person name="Torralba M."/>
            <person name="Gillis M."/>
            <person name="Methe B."/>
            <person name="Sutton G."/>
            <person name="Nelson K.E."/>
        </authorList>
    </citation>
    <scope>NUCLEOTIDE SEQUENCE [LARGE SCALE GENOMIC DNA]</scope>
    <source>
        <strain evidence="8 9">ACS-025-V-Sch4</strain>
    </source>
</reference>
<evidence type="ECO:0000256" key="1">
    <source>
        <dbReference type="ARBA" id="ARBA00004651"/>
    </source>
</evidence>
<dbReference type="Proteomes" id="UP000005277">
    <property type="component" value="Unassembled WGS sequence"/>
</dbReference>